<dbReference type="InterPro" id="IPR002384">
    <property type="entry name" value="Osteocalcin/MGP"/>
</dbReference>
<evidence type="ECO:0000256" key="12">
    <source>
        <dbReference type="RuleBase" id="RU361261"/>
    </source>
</evidence>
<dbReference type="GO" id="GO:1900076">
    <property type="term" value="P:regulation of cellular response to insulin stimulus"/>
    <property type="evidence" value="ECO:0007669"/>
    <property type="project" value="InterPro"/>
</dbReference>
<keyword evidence="6 9" id="KW-0479">Metal-binding</keyword>
<evidence type="ECO:0000313" key="15">
    <source>
        <dbReference type="Proteomes" id="UP000694403"/>
    </source>
</evidence>
<dbReference type="GO" id="GO:0005509">
    <property type="term" value="F:calcium ion binding"/>
    <property type="evidence" value="ECO:0007669"/>
    <property type="project" value="UniProtKB-UniRule"/>
</dbReference>
<feature type="binding site" evidence="9">
    <location>
        <position position="60"/>
    </location>
    <ligand>
        <name>Ca(2+)</name>
        <dbReference type="ChEBI" id="CHEBI:29108"/>
        <label>1</label>
    </ligand>
</feature>
<keyword evidence="3 11" id="KW-0301">Gamma-carboxyglutamic acid</keyword>
<dbReference type="GO" id="GO:0008147">
    <property type="term" value="F:structural constituent of bone"/>
    <property type="evidence" value="ECO:0007669"/>
    <property type="project" value="TreeGrafter"/>
</dbReference>
<comment type="function">
    <text evidence="12">Binds strongly to apatite and calcium.</text>
</comment>
<proteinExistence type="inferred from homology"/>
<evidence type="ECO:0000256" key="4">
    <source>
        <dbReference type="ARBA" id="ARBA00022525"/>
    </source>
</evidence>
<feature type="modified residue" description="4-carboxyglutamate" evidence="11">
    <location>
        <position position="63"/>
    </location>
</feature>
<evidence type="ECO:0000256" key="7">
    <source>
        <dbReference type="ARBA" id="ARBA00022837"/>
    </source>
</evidence>
<accession>A0A8C3SW67</accession>
<dbReference type="GO" id="GO:0005576">
    <property type="term" value="C:extracellular region"/>
    <property type="evidence" value="ECO:0007669"/>
    <property type="project" value="UniProtKB-SubCell"/>
</dbReference>
<comment type="similarity">
    <text evidence="2 12">Belongs to the osteocalcin/matrix Gla protein family.</text>
</comment>
<feature type="binding site" evidence="9">
    <location>
        <position position="63"/>
    </location>
    <ligand>
        <name>Ca(2+)</name>
        <dbReference type="ChEBI" id="CHEBI:29108"/>
        <label>1</label>
    </ligand>
</feature>
<feature type="binding site" evidence="9">
    <location>
        <position position="56"/>
    </location>
    <ligand>
        <name>Ca(2+)</name>
        <dbReference type="ChEBI" id="CHEBI:29108"/>
        <label>1</label>
    </ligand>
</feature>
<keyword evidence="5" id="KW-0091">Biomineralization</keyword>
<evidence type="ECO:0000256" key="11">
    <source>
        <dbReference type="PIRSR" id="PIRSR602384-3"/>
    </source>
</evidence>
<sequence length="88" mass="9872">PTVNTINQTAALAAFWTSKIPGCFLAGPRSPARTLVTPRHRSASKSFYDIIHDPLEGKREICELNPDCDELADHIGFHEAYRRYYGPV</sequence>
<dbReference type="Pfam" id="PF25890">
    <property type="entry name" value="BGLAP_C"/>
    <property type="match status" value="1"/>
</dbReference>
<evidence type="ECO:0000256" key="5">
    <source>
        <dbReference type="ARBA" id="ARBA00022591"/>
    </source>
</evidence>
<evidence type="ECO:0000256" key="3">
    <source>
        <dbReference type="ARBA" id="ARBA00022479"/>
    </source>
</evidence>
<evidence type="ECO:0000256" key="8">
    <source>
        <dbReference type="ARBA" id="ARBA00023157"/>
    </source>
</evidence>
<keyword evidence="4 12" id="KW-0964">Secreted</keyword>
<evidence type="ECO:0000256" key="1">
    <source>
        <dbReference type="ARBA" id="ARBA00004613"/>
    </source>
</evidence>
<dbReference type="PRINTS" id="PR00002">
    <property type="entry name" value="GLABONE"/>
</dbReference>
<evidence type="ECO:0000256" key="9">
    <source>
        <dbReference type="PIRSR" id="PIRSR602384-1"/>
    </source>
</evidence>
<evidence type="ECO:0000259" key="13">
    <source>
        <dbReference type="PROSITE" id="PS50998"/>
    </source>
</evidence>
<name>A0A8C3SW67_CHESE</name>
<dbReference type="GO" id="GO:0030500">
    <property type="term" value="P:regulation of bone mineralization"/>
    <property type="evidence" value="ECO:0007669"/>
    <property type="project" value="InterPro"/>
</dbReference>
<evidence type="ECO:0000256" key="2">
    <source>
        <dbReference type="ARBA" id="ARBA00008850"/>
    </source>
</evidence>
<evidence type="ECO:0000256" key="6">
    <source>
        <dbReference type="ARBA" id="ARBA00022723"/>
    </source>
</evidence>
<reference evidence="14" key="2">
    <citation type="submission" date="2025-09" db="UniProtKB">
        <authorList>
            <consortium name="Ensembl"/>
        </authorList>
    </citation>
    <scope>IDENTIFICATION</scope>
</reference>
<dbReference type="GO" id="GO:0032571">
    <property type="term" value="P:response to vitamin K"/>
    <property type="evidence" value="ECO:0007669"/>
    <property type="project" value="InterPro"/>
</dbReference>
<dbReference type="PROSITE" id="PS50998">
    <property type="entry name" value="GLA_2"/>
    <property type="match status" value="1"/>
</dbReference>
<dbReference type="PANTHER" id="PTHR14235">
    <property type="entry name" value="OSTEOCALCIN"/>
    <property type="match status" value="1"/>
</dbReference>
<evidence type="ECO:0000313" key="14">
    <source>
        <dbReference type="Ensembl" id="ENSCSRP00000019202.1"/>
    </source>
</evidence>
<dbReference type="InterPro" id="IPR039176">
    <property type="entry name" value="Osteocalcin"/>
</dbReference>
<dbReference type="SUPFAM" id="SSF57630">
    <property type="entry name" value="GLA-domain"/>
    <property type="match status" value="1"/>
</dbReference>
<keyword evidence="8 10" id="KW-1015">Disulfide bond</keyword>
<dbReference type="GO" id="GO:0060348">
    <property type="term" value="P:bone development"/>
    <property type="evidence" value="ECO:0007669"/>
    <property type="project" value="InterPro"/>
</dbReference>
<feature type="modified residue" description="4-carboxyglutamate" evidence="11">
    <location>
        <position position="56"/>
    </location>
</feature>
<keyword evidence="7 9" id="KW-0106">Calcium</keyword>
<feature type="disulfide bond" evidence="10">
    <location>
        <begin position="62"/>
        <end position="68"/>
    </location>
</feature>
<feature type="binding site" evidence="9">
    <location>
        <position position="69"/>
    </location>
    <ligand>
        <name>Ca(2+)</name>
        <dbReference type="ChEBI" id="CHEBI:29108"/>
        <label>1</label>
    </ligand>
</feature>
<dbReference type="Proteomes" id="UP000694403">
    <property type="component" value="Unplaced"/>
</dbReference>
<dbReference type="SMART" id="SM00069">
    <property type="entry name" value="GLA"/>
    <property type="match status" value="1"/>
</dbReference>
<dbReference type="GO" id="GO:0031214">
    <property type="term" value="P:biomineral tissue development"/>
    <property type="evidence" value="ECO:0007669"/>
    <property type="project" value="UniProtKB-KW"/>
</dbReference>
<feature type="domain" description="Gla" evidence="13">
    <location>
        <begin position="40"/>
        <end position="86"/>
    </location>
</feature>
<comment type="PTM">
    <text evidence="11 12">Gamma-carboxyglutamate residues are formed by vitamin K dependent carboxylation. These residues are essential for the binding of calcium.</text>
</comment>
<dbReference type="InterPro" id="IPR035972">
    <property type="entry name" value="GLA-like_dom_SF"/>
</dbReference>
<organism evidence="14 15">
    <name type="scientific">Chelydra serpentina</name>
    <name type="common">Snapping turtle</name>
    <name type="synonym">Testudo serpentina</name>
    <dbReference type="NCBI Taxonomy" id="8475"/>
    <lineage>
        <taxon>Eukaryota</taxon>
        <taxon>Metazoa</taxon>
        <taxon>Chordata</taxon>
        <taxon>Craniata</taxon>
        <taxon>Vertebrata</taxon>
        <taxon>Euteleostomi</taxon>
        <taxon>Archelosauria</taxon>
        <taxon>Testudinata</taxon>
        <taxon>Testudines</taxon>
        <taxon>Cryptodira</taxon>
        <taxon>Durocryptodira</taxon>
        <taxon>Americhelydia</taxon>
        <taxon>Chelydroidea</taxon>
        <taxon>Chelydridae</taxon>
        <taxon>Chelydra</taxon>
    </lineage>
</organism>
<dbReference type="InterPro" id="IPR000294">
    <property type="entry name" value="GLA_domain"/>
</dbReference>
<dbReference type="Ensembl" id="ENSCSRT00000020074.1">
    <property type="protein sequence ID" value="ENSCSRP00000019202.1"/>
    <property type="gene ID" value="ENSCSRG00000014635.1"/>
</dbReference>
<dbReference type="PANTHER" id="PTHR14235:SF0">
    <property type="entry name" value="OSTEOCALCIN"/>
    <property type="match status" value="1"/>
</dbReference>
<comment type="subcellular location">
    <subcellularLocation>
        <location evidence="1 12">Secreted</location>
    </subcellularLocation>
</comment>
<dbReference type="GO" id="GO:0001649">
    <property type="term" value="P:osteoblast differentiation"/>
    <property type="evidence" value="ECO:0007669"/>
    <property type="project" value="TreeGrafter"/>
</dbReference>
<dbReference type="InterPro" id="IPR058704">
    <property type="entry name" value="BGLAP-like_C"/>
</dbReference>
<dbReference type="AlphaFoldDB" id="A0A8C3SW67"/>
<evidence type="ECO:0000256" key="10">
    <source>
        <dbReference type="PIRSR" id="PIRSR602384-2"/>
    </source>
</evidence>
<dbReference type="PROSITE" id="PS00011">
    <property type="entry name" value="GLA_1"/>
    <property type="match status" value="1"/>
</dbReference>
<feature type="modified residue" description="4-carboxyglutamate" evidence="11">
    <location>
        <position position="60"/>
    </location>
</feature>
<dbReference type="GO" id="GO:0046848">
    <property type="term" value="F:hydroxyapatite binding"/>
    <property type="evidence" value="ECO:0007669"/>
    <property type="project" value="TreeGrafter"/>
</dbReference>
<protein>
    <recommendedName>
        <fullName evidence="12">Osteocalcin</fullName>
    </recommendedName>
</protein>
<keyword evidence="15" id="KW-1185">Reference proteome</keyword>
<reference evidence="14" key="1">
    <citation type="submission" date="2025-08" db="UniProtKB">
        <authorList>
            <consortium name="Ensembl"/>
        </authorList>
    </citation>
    <scope>IDENTIFICATION</scope>
</reference>